<proteinExistence type="predicted"/>
<reference evidence="2 3" key="1">
    <citation type="submission" date="2018-07" db="EMBL/GenBank/DDBJ databases">
        <title>A high quality draft genome assembly of the barn swallow (H. rustica rustica).</title>
        <authorList>
            <person name="Formenti G."/>
            <person name="Chiara M."/>
            <person name="Poveda L."/>
            <person name="Francoijs K.-J."/>
            <person name="Bonisoli-Alquati A."/>
            <person name="Canova L."/>
            <person name="Gianfranceschi L."/>
            <person name="Horner D.S."/>
            <person name="Saino N."/>
        </authorList>
    </citation>
    <scope>NUCLEOTIDE SEQUENCE [LARGE SCALE GENOMIC DNA]</scope>
    <source>
        <strain evidence="2">Chelidonia</strain>
        <tissue evidence="2">Blood</tissue>
    </source>
</reference>
<keyword evidence="3" id="KW-1185">Reference proteome</keyword>
<name>A0A3M0KJG0_HIRRU</name>
<organism evidence="2 3">
    <name type="scientific">Hirundo rustica rustica</name>
    <dbReference type="NCBI Taxonomy" id="333673"/>
    <lineage>
        <taxon>Eukaryota</taxon>
        <taxon>Metazoa</taxon>
        <taxon>Chordata</taxon>
        <taxon>Craniata</taxon>
        <taxon>Vertebrata</taxon>
        <taxon>Euteleostomi</taxon>
        <taxon>Archelosauria</taxon>
        <taxon>Archosauria</taxon>
        <taxon>Dinosauria</taxon>
        <taxon>Saurischia</taxon>
        <taxon>Theropoda</taxon>
        <taxon>Coelurosauria</taxon>
        <taxon>Aves</taxon>
        <taxon>Neognathae</taxon>
        <taxon>Neoaves</taxon>
        <taxon>Telluraves</taxon>
        <taxon>Australaves</taxon>
        <taxon>Passeriformes</taxon>
        <taxon>Sylvioidea</taxon>
        <taxon>Hirundinidae</taxon>
        <taxon>Hirundo</taxon>
    </lineage>
</organism>
<sequence>MQDAAAEAGMQEAQAGMQEAESFPVKTSEKNLKPREESSGMKLLLQHDQDGLLGTLVFLSASGVLEYIEILGFIYQGSNLSTWINGHQSKYRAVEFFIRDKYEKKKYYDKNAVNAFNNGSLVTRLQQYIGPATLCIVAFTRTVNLAWISSDAAQPLASSPSLQAAAEKSKAEKEKEKKKEEKRERENQKTIKTVNS</sequence>
<accession>A0A3M0KJG0</accession>
<feature type="region of interest" description="Disordered" evidence="1">
    <location>
        <begin position="153"/>
        <end position="196"/>
    </location>
</feature>
<feature type="compositionally biased region" description="Low complexity" evidence="1">
    <location>
        <begin position="153"/>
        <end position="166"/>
    </location>
</feature>
<evidence type="ECO:0000313" key="2">
    <source>
        <dbReference type="EMBL" id="RMC13392.1"/>
    </source>
</evidence>
<evidence type="ECO:0000313" key="3">
    <source>
        <dbReference type="Proteomes" id="UP000269221"/>
    </source>
</evidence>
<dbReference type="Proteomes" id="UP000269221">
    <property type="component" value="Unassembled WGS sequence"/>
</dbReference>
<dbReference type="EMBL" id="QRBI01000106">
    <property type="protein sequence ID" value="RMC13392.1"/>
    <property type="molecule type" value="Genomic_DNA"/>
</dbReference>
<feature type="region of interest" description="Disordered" evidence="1">
    <location>
        <begin position="1"/>
        <end position="39"/>
    </location>
</feature>
<feature type="compositionally biased region" description="Basic and acidic residues" evidence="1">
    <location>
        <begin position="27"/>
        <end position="39"/>
    </location>
</feature>
<comment type="caution">
    <text evidence="2">The sequence shown here is derived from an EMBL/GenBank/DDBJ whole genome shotgun (WGS) entry which is preliminary data.</text>
</comment>
<feature type="compositionally biased region" description="Low complexity" evidence="1">
    <location>
        <begin position="1"/>
        <end position="21"/>
    </location>
</feature>
<gene>
    <name evidence="2" type="ORF">DUI87_10927</name>
</gene>
<dbReference type="AlphaFoldDB" id="A0A3M0KJG0"/>
<evidence type="ECO:0000256" key="1">
    <source>
        <dbReference type="SAM" id="MobiDB-lite"/>
    </source>
</evidence>
<protein>
    <submittedName>
        <fullName evidence="2">Uncharacterized protein</fullName>
    </submittedName>
</protein>
<dbReference type="STRING" id="333673.A0A3M0KJG0"/>
<feature type="compositionally biased region" description="Basic and acidic residues" evidence="1">
    <location>
        <begin position="167"/>
        <end position="189"/>
    </location>
</feature>